<evidence type="ECO:0000313" key="1">
    <source>
        <dbReference type="EMBL" id="ARD84256.1"/>
    </source>
</evidence>
<dbReference type="KEGG" id="fai:FAD_0334"/>
<organism evidence="1 2">
    <name type="scientific">Ferroplasma acidiphilum</name>
    <dbReference type="NCBI Taxonomy" id="74969"/>
    <lineage>
        <taxon>Archaea</taxon>
        <taxon>Methanobacteriati</taxon>
        <taxon>Thermoplasmatota</taxon>
        <taxon>Thermoplasmata</taxon>
        <taxon>Thermoplasmatales</taxon>
        <taxon>Ferroplasmaceae</taxon>
        <taxon>Ferroplasma</taxon>
    </lineage>
</organism>
<evidence type="ECO:0000313" key="2">
    <source>
        <dbReference type="Proteomes" id="UP000192050"/>
    </source>
</evidence>
<dbReference type="RefSeq" id="WP_081141508.1">
    <property type="nucleotide sequence ID" value="NZ_CP015363.1"/>
</dbReference>
<keyword evidence="2" id="KW-1185">Reference proteome</keyword>
<gene>
    <name evidence="1" type="ORF">FAD_0334</name>
</gene>
<protein>
    <submittedName>
        <fullName evidence="1">Uncharacterized protein</fullName>
    </submittedName>
</protein>
<dbReference type="EMBL" id="CP015363">
    <property type="protein sequence ID" value="ARD84256.1"/>
    <property type="molecule type" value="Genomic_DNA"/>
</dbReference>
<reference evidence="1 2" key="1">
    <citation type="submission" date="2011-10" db="EMBL/GenBank/DDBJ databases">
        <title>Metabolic and evolutionary patterns in the extreme acidophile Ferroplasma acidiphilum.</title>
        <authorList>
            <person name="Golyshina O.V."/>
            <person name="Kozyavkin S.A."/>
            <person name="Tatusov R.L."/>
            <person name="Slesarev A.I."/>
            <person name="Golyshin P.N."/>
        </authorList>
    </citation>
    <scope>NUCLEOTIDE SEQUENCE [LARGE SCALE GENOMIC DNA]</scope>
    <source>
        <strain evidence="2">Y</strain>
    </source>
</reference>
<dbReference type="AlphaFoldDB" id="A0A1V0N2E0"/>
<dbReference type="GeneID" id="31675844"/>
<accession>A0A1V0N2E0</accession>
<proteinExistence type="predicted"/>
<dbReference type="Proteomes" id="UP000192050">
    <property type="component" value="Chromosome"/>
</dbReference>
<sequence>MDENDLNELKYIFSYLVDSFSYEVERDKKSGEIENMTRMLENDKKAIDKMKKGMRENMDEFVVIYNDFKVNEEKIMDYISSVTDQYYTKHSQDILSTISQLQHETENYIENGVKAMNQFFSLNPLTILNSSIEISAGKDAFDIRQSIQSSYGISYIFSLEPALSQFMKNPYFSSLYTGIKIPVLIAGDGSVNYENLDSYKLSGAKLSENILDCSFYNETSGNFIDFKYKISGPDIEIVFANNGEKVKITDNPDFMSHMDVKIMDDALGKLANEITGLTGKDRHLVSLKIDGEEILTTMSFEKIFFRIIKSDYIKSLVKELPENCENCENPDSISKELIRHRIHIIGKDEDYILSTLFG</sequence>
<name>A0A1V0N2E0_9ARCH</name>